<accession>A0A2G4YRI5</accession>
<keyword evidence="7" id="KW-1185">Reference proteome</keyword>
<evidence type="ECO:0000259" key="5">
    <source>
        <dbReference type="PROSITE" id="PS51352"/>
    </source>
</evidence>
<dbReference type="RefSeq" id="WP_099472524.1">
    <property type="nucleotide sequence ID" value="NZ_CP041025.1"/>
</dbReference>
<dbReference type="AlphaFoldDB" id="A0A2G4YRI5"/>
<keyword evidence="4" id="KW-0676">Redox-active center</keyword>
<name>A0A2G4YRI5_9PROT</name>
<proteinExistence type="inferred from homology"/>
<keyword evidence="4" id="KW-0049">Antioxidant</keyword>
<evidence type="ECO:0000313" key="6">
    <source>
        <dbReference type="EMBL" id="PHZ84949.1"/>
    </source>
</evidence>
<dbReference type="GO" id="GO:0042744">
    <property type="term" value="P:hydrogen peroxide catabolic process"/>
    <property type="evidence" value="ECO:0007669"/>
    <property type="project" value="TreeGrafter"/>
</dbReference>
<feature type="active site" description="Cysteine sulfenic acid (-SOH) intermediate" evidence="3">
    <location>
        <position position="53"/>
    </location>
</feature>
<dbReference type="InterPro" id="IPR036249">
    <property type="entry name" value="Thioredoxin-like_sf"/>
</dbReference>
<comment type="catalytic activity">
    <reaction evidence="4">
        <text>a hydroperoxide + 2 glutathione = an alcohol + glutathione disulfide + H2O</text>
        <dbReference type="Rhea" id="RHEA:62632"/>
        <dbReference type="ChEBI" id="CHEBI:15377"/>
        <dbReference type="ChEBI" id="CHEBI:30879"/>
        <dbReference type="ChEBI" id="CHEBI:35924"/>
        <dbReference type="ChEBI" id="CHEBI:57925"/>
        <dbReference type="ChEBI" id="CHEBI:58297"/>
        <dbReference type="EC" id="1.11.1.27"/>
    </reaction>
</comment>
<dbReference type="GO" id="GO:0008379">
    <property type="term" value="F:thioredoxin peroxidase activity"/>
    <property type="evidence" value="ECO:0007669"/>
    <property type="project" value="InterPro"/>
</dbReference>
<evidence type="ECO:0000256" key="3">
    <source>
        <dbReference type="PIRSR" id="PIRSR637944-1"/>
    </source>
</evidence>
<dbReference type="InterPro" id="IPR037944">
    <property type="entry name" value="PRX5-like"/>
</dbReference>
<evidence type="ECO:0000256" key="4">
    <source>
        <dbReference type="RuleBase" id="RU366011"/>
    </source>
</evidence>
<evidence type="ECO:0000256" key="2">
    <source>
        <dbReference type="ARBA" id="ARBA00023002"/>
    </source>
</evidence>
<dbReference type="GO" id="GO:0045454">
    <property type="term" value="P:cell redox homeostasis"/>
    <property type="evidence" value="ECO:0007669"/>
    <property type="project" value="TreeGrafter"/>
</dbReference>
<dbReference type="InterPro" id="IPR013766">
    <property type="entry name" value="Thioredoxin_domain"/>
</dbReference>
<comment type="similarity">
    <text evidence="4">Belongs to the peroxiredoxin family. Prx5 subfamily.</text>
</comment>
<dbReference type="EC" id="1.11.1.27" evidence="4"/>
<comment type="function">
    <text evidence="4">Thiol-specific peroxidase that catalyzes the reduction of hydrogen peroxide and organic hydroperoxides to water and alcohols, respectively. Plays a role in cell protection against oxidative stress by detoxifying peroxides.</text>
</comment>
<dbReference type="Pfam" id="PF08534">
    <property type="entry name" value="Redoxin"/>
    <property type="match status" value="1"/>
</dbReference>
<dbReference type="Proteomes" id="UP000229730">
    <property type="component" value="Unassembled WGS sequence"/>
</dbReference>
<evidence type="ECO:0000313" key="7">
    <source>
        <dbReference type="Proteomes" id="UP000229730"/>
    </source>
</evidence>
<dbReference type="InParanoid" id="A0A2G4YRI5"/>
<comment type="caution">
    <text evidence="6">The sequence shown here is derived from an EMBL/GenBank/DDBJ whole genome shotgun (WGS) entry which is preliminary data.</text>
</comment>
<protein>
    <recommendedName>
        <fullName evidence="4">Glutathione-dependent peroxiredoxin</fullName>
        <ecNumber evidence="4">1.11.1.27</ecNumber>
    </recommendedName>
</protein>
<dbReference type="CDD" id="cd03013">
    <property type="entry name" value="PRX5_like"/>
    <property type="match status" value="1"/>
</dbReference>
<dbReference type="OrthoDB" id="9800621at2"/>
<evidence type="ECO:0000256" key="1">
    <source>
        <dbReference type="ARBA" id="ARBA00022559"/>
    </source>
</evidence>
<reference evidence="6 7" key="1">
    <citation type="submission" date="2017-10" db="EMBL/GenBank/DDBJ databases">
        <title>Frigbacter circumglobatus gen. nov. sp. nov., isolated from sediment cultured in situ.</title>
        <authorList>
            <person name="Zhao Z."/>
        </authorList>
    </citation>
    <scope>NUCLEOTIDE SEQUENCE [LARGE SCALE GENOMIC DNA]</scope>
    <source>
        <strain evidence="6 7">ZYL</strain>
    </source>
</reference>
<gene>
    <name evidence="6" type="ORF">CRD36_09500</name>
</gene>
<organism evidence="6 7">
    <name type="scientific">Paremcibacter congregatus</name>
    <dbReference type="NCBI Taxonomy" id="2043170"/>
    <lineage>
        <taxon>Bacteria</taxon>
        <taxon>Pseudomonadati</taxon>
        <taxon>Pseudomonadota</taxon>
        <taxon>Alphaproteobacteria</taxon>
        <taxon>Emcibacterales</taxon>
        <taxon>Emcibacteraceae</taxon>
        <taxon>Paremcibacter</taxon>
    </lineage>
</organism>
<feature type="domain" description="Thioredoxin" evidence="5">
    <location>
        <begin position="1"/>
        <end position="173"/>
    </location>
</feature>
<keyword evidence="1 4" id="KW-0575">Peroxidase</keyword>
<sequence length="173" mass="19457">MTTVPNVTFRTRVRNDALEGPNPFEWKDVTTDDLFKGKKVVVFSLPGAYTPTCSTSHLPRYEELYDEFKALGVDSVICVSVNDAFVMYNWGVAQGAKNVFLLPDGSGEFTRKMGMLVNKDNLGFGYRSWRYSMVVDNGEVEKMFIEPGFEDNCPTDPFEVSDADTMLAYLKGQ</sequence>
<keyword evidence="2 4" id="KW-0560">Oxidoreductase</keyword>
<dbReference type="PROSITE" id="PS51352">
    <property type="entry name" value="THIOREDOXIN_2"/>
    <property type="match status" value="1"/>
</dbReference>
<dbReference type="Gene3D" id="3.40.30.10">
    <property type="entry name" value="Glutaredoxin"/>
    <property type="match status" value="1"/>
</dbReference>
<dbReference type="PANTHER" id="PTHR10430:SF16">
    <property type="entry name" value="PEROXIREDOXIN-5, MITOCHONDRIAL"/>
    <property type="match status" value="1"/>
</dbReference>
<dbReference type="GO" id="GO:0005737">
    <property type="term" value="C:cytoplasm"/>
    <property type="evidence" value="ECO:0007669"/>
    <property type="project" value="TreeGrafter"/>
</dbReference>
<dbReference type="GO" id="GO:0034599">
    <property type="term" value="P:cellular response to oxidative stress"/>
    <property type="evidence" value="ECO:0007669"/>
    <property type="project" value="InterPro"/>
</dbReference>
<dbReference type="EMBL" id="PDEM01000020">
    <property type="protein sequence ID" value="PHZ84949.1"/>
    <property type="molecule type" value="Genomic_DNA"/>
</dbReference>
<dbReference type="PANTHER" id="PTHR10430">
    <property type="entry name" value="PEROXIREDOXIN"/>
    <property type="match status" value="1"/>
</dbReference>
<dbReference type="SUPFAM" id="SSF52833">
    <property type="entry name" value="Thioredoxin-like"/>
    <property type="match status" value="1"/>
</dbReference>
<dbReference type="InterPro" id="IPR013740">
    <property type="entry name" value="Redoxin"/>
</dbReference>